<comment type="caution">
    <text evidence="1">The sequence shown here is derived from an EMBL/GenBank/DDBJ whole genome shotgun (WGS) entry which is preliminary data.</text>
</comment>
<gene>
    <name evidence="1" type="ORF">WKI47_12715</name>
</gene>
<keyword evidence="2" id="KW-1185">Reference proteome</keyword>
<organism evidence="1 2">
    <name type="scientific">Saccharibacillus sacchari</name>
    <dbReference type="NCBI Taxonomy" id="456493"/>
    <lineage>
        <taxon>Bacteria</taxon>
        <taxon>Bacillati</taxon>
        <taxon>Bacillota</taxon>
        <taxon>Bacilli</taxon>
        <taxon>Bacillales</taxon>
        <taxon>Paenibacillaceae</taxon>
        <taxon>Saccharibacillus</taxon>
    </lineage>
</organism>
<proteinExistence type="predicted"/>
<reference evidence="1" key="1">
    <citation type="submission" date="2024-03" db="EMBL/GenBank/DDBJ databases">
        <title>Whole genome sequecning of epiphytes from Marcgravia umbellata leaves.</title>
        <authorList>
            <person name="Kumar G."/>
            <person name="Savka M.A."/>
        </authorList>
    </citation>
    <scope>NUCLEOTIDE SEQUENCE</scope>
    <source>
        <strain evidence="1">RIT_BL5</strain>
    </source>
</reference>
<sequence length="186" mass="20532">MRKAVEGEVTYAYPGMVAVVTSRLGEERNVMASGWHSYIGSGPAFYGISLREATHSYSLIRESGVFGVHFLPAARSEQIQGAGTLSGRNVDKLSALNLKFDDGVKTGVPVLHDAYVAYECQVKDIHLYGDHYWIAGEIVQAYRDDSAFGENGLPDLKKLNIPLYMGRATYRVLNDQAEHTAYWPLG</sequence>
<dbReference type="EC" id="1.5.1.-" evidence="1"/>
<dbReference type="EMBL" id="JBBKAR010000033">
    <property type="protein sequence ID" value="MEJ8304761.1"/>
    <property type="molecule type" value="Genomic_DNA"/>
</dbReference>
<keyword evidence="1" id="KW-0560">Oxidoreductase</keyword>
<protein>
    <submittedName>
        <fullName evidence="1">Flavin reductase family protein</fullName>
        <ecNumber evidence="1">1.5.1.-</ecNumber>
    </submittedName>
</protein>
<name>A0ACC6PCX4_9BACL</name>
<evidence type="ECO:0000313" key="1">
    <source>
        <dbReference type="EMBL" id="MEJ8304761.1"/>
    </source>
</evidence>
<accession>A0ACC6PCX4</accession>
<evidence type="ECO:0000313" key="2">
    <source>
        <dbReference type="Proteomes" id="UP001380953"/>
    </source>
</evidence>
<dbReference type="Proteomes" id="UP001380953">
    <property type="component" value="Unassembled WGS sequence"/>
</dbReference>